<protein>
    <submittedName>
        <fullName evidence="1">Alpha/beta hydrolase</fullName>
    </submittedName>
</protein>
<dbReference type="OrthoDB" id="111567at2"/>
<gene>
    <name evidence="1" type="ORF">EHQ58_06155</name>
</gene>
<dbReference type="RefSeq" id="WP_135623006.1">
    <property type="nucleotide sequence ID" value="NZ_RQGD01000022.1"/>
</dbReference>
<reference evidence="1" key="1">
    <citation type="journal article" date="2019" name="PLoS Negl. Trop. Dis.">
        <title>Revisiting the worldwide diversity of Leptospira species in the environment.</title>
        <authorList>
            <person name="Vincent A.T."/>
            <person name="Schiettekatte O."/>
            <person name="Bourhy P."/>
            <person name="Veyrier F.J."/>
            <person name="Picardeau M."/>
        </authorList>
    </citation>
    <scope>NUCLEOTIDE SEQUENCE [LARGE SCALE GENOMIC DNA]</scope>
    <source>
        <strain evidence="1">201702476</strain>
    </source>
</reference>
<dbReference type="Proteomes" id="UP000297693">
    <property type="component" value="Unassembled WGS sequence"/>
</dbReference>
<keyword evidence="1" id="KW-0378">Hydrolase</keyword>
<dbReference type="GO" id="GO:0016787">
    <property type="term" value="F:hydrolase activity"/>
    <property type="evidence" value="ECO:0007669"/>
    <property type="project" value="UniProtKB-KW"/>
</dbReference>
<dbReference type="AlphaFoldDB" id="A0A4R9K257"/>
<evidence type="ECO:0000313" key="2">
    <source>
        <dbReference type="Proteomes" id="UP000297693"/>
    </source>
</evidence>
<evidence type="ECO:0000313" key="1">
    <source>
        <dbReference type="EMBL" id="TGL60079.1"/>
    </source>
</evidence>
<dbReference type="SUPFAM" id="SSF53474">
    <property type="entry name" value="alpha/beta-Hydrolases"/>
    <property type="match status" value="1"/>
</dbReference>
<comment type="caution">
    <text evidence="1">The sequence shown here is derived from an EMBL/GenBank/DDBJ whole genome shotgun (WGS) entry which is preliminary data.</text>
</comment>
<dbReference type="Gene3D" id="3.40.50.1820">
    <property type="entry name" value="alpha/beta hydrolase"/>
    <property type="match status" value="1"/>
</dbReference>
<organism evidence="1 2">
    <name type="scientific">Leptospira ognonensis</name>
    <dbReference type="NCBI Taxonomy" id="2484945"/>
    <lineage>
        <taxon>Bacteria</taxon>
        <taxon>Pseudomonadati</taxon>
        <taxon>Spirochaetota</taxon>
        <taxon>Spirochaetia</taxon>
        <taxon>Leptospirales</taxon>
        <taxon>Leptospiraceae</taxon>
        <taxon>Leptospira</taxon>
    </lineage>
</organism>
<name>A0A4R9K257_9LEPT</name>
<accession>A0A4R9K257</accession>
<proteinExistence type="predicted"/>
<dbReference type="EMBL" id="RQGD01000022">
    <property type="protein sequence ID" value="TGL60079.1"/>
    <property type="molecule type" value="Genomic_DNA"/>
</dbReference>
<dbReference type="InterPro" id="IPR029058">
    <property type="entry name" value="AB_hydrolase_fold"/>
</dbReference>
<keyword evidence="2" id="KW-1185">Reference proteome</keyword>
<sequence length="328" mass="37101">MIKNKNLSCENVILKNNRRARVYHPIRKDKTSLPGIYLQHGLSISGIDDHRIIDLAENLAHCGFSVITPELEEVKNLVLTIDTIDNIESVGMELSENKSWFDGKRFGFFSISFSSGLGLIACSREKLASRVSSFMAVGGYCDFLDTFPFVFKNFHIDNYGVMILLYNLLERMDKKLDKELKQVFLEAAKDNALHREGETALAPKMLQHTSKASQEFFRNVMTSSEFRKQLAVDLQNTFSVELPKAFSPYYQMSGLQSPVSLLHGYDDPVISPDESRKLAAYFKERGHKYVFETSTGLTHGDNLPLQEQIGGIPGLLKTFGTFLHWLKG</sequence>